<proteinExistence type="predicted"/>
<gene>
    <name evidence="1" type="ORF">Nepgr_004917</name>
</gene>
<evidence type="ECO:0000313" key="2">
    <source>
        <dbReference type="Proteomes" id="UP001279734"/>
    </source>
</evidence>
<accession>A0AAD3S263</accession>
<dbReference type="AlphaFoldDB" id="A0AAD3S263"/>
<name>A0AAD3S263_NEPGR</name>
<organism evidence="1 2">
    <name type="scientific">Nepenthes gracilis</name>
    <name type="common">Slender pitcher plant</name>
    <dbReference type="NCBI Taxonomy" id="150966"/>
    <lineage>
        <taxon>Eukaryota</taxon>
        <taxon>Viridiplantae</taxon>
        <taxon>Streptophyta</taxon>
        <taxon>Embryophyta</taxon>
        <taxon>Tracheophyta</taxon>
        <taxon>Spermatophyta</taxon>
        <taxon>Magnoliopsida</taxon>
        <taxon>eudicotyledons</taxon>
        <taxon>Gunneridae</taxon>
        <taxon>Pentapetalae</taxon>
        <taxon>Caryophyllales</taxon>
        <taxon>Nepenthaceae</taxon>
        <taxon>Nepenthes</taxon>
    </lineage>
</organism>
<comment type="caution">
    <text evidence="1">The sequence shown here is derived from an EMBL/GenBank/DDBJ whole genome shotgun (WGS) entry which is preliminary data.</text>
</comment>
<evidence type="ECO:0000313" key="1">
    <source>
        <dbReference type="EMBL" id="GMH03078.1"/>
    </source>
</evidence>
<dbReference type="EMBL" id="BSYO01000004">
    <property type="protein sequence ID" value="GMH03078.1"/>
    <property type="molecule type" value="Genomic_DNA"/>
</dbReference>
<reference evidence="1" key="1">
    <citation type="submission" date="2023-05" db="EMBL/GenBank/DDBJ databases">
        <title>Nepenthes gracilis genome sequencing.</title>
        <authorList>
            <person name="Fukushima K."/>
        </authorList>
    </citation>
    <scope>NUCLEOTIDE SEQUENCE</scope>
    <source>
        <strain evidence="1">SING2019-196</strain>
    </source>
</reference>
<keyword evidence="2" id="KW-1185">Reference proteome</keyword>
<sequence>MVVLKLTHFERLHFRNKPTAMIQQPGQRVRIWFRSMQVIGCRILVVGMLLPIESGRDFQEPIGYPSNASQWPSFCARSTVETSTRMCASSFPNGWHRILTAVPRKW</sequence>
<dbReference type="Proteomes" id="UP001279734">
    <property type="component" value="Unassembled WGS sequence"/>
</dbReference>
<protein>
    <submittedName>
        <fullName evidence="1">Uncharacterized protein</fullName>
    </submittedName>
</protein>